<keyword evidence="3" id="KW-1185">Reference proteome</keyword>
<keyword evidence="1" id="KW-0732">Signal</keyword>
<dbReference type="Proteomes" id="UP000596977">
    <property type="component" value="Unassembled WGS sequence"/>
</dbReference>
<protein>
    <recommendedName>
        <fullName evidence="4">DUF4893 domain-containing protein</fullName>
    </recommendedName>
</protein>
<evidence type="ECO:0000256" key="1">
    <source>
        <dbReference type="SAM" id="SignalP"/>
    </source>
</evidence>
<dbReference type="RefSeq" id="WP_164735008.1">
    <property type="nucleotide sequence ID" value="NZ_BMKB01000001.1"/>
</dbReference>
<comment type="caution">
    <text evidence="2">The sequence shown here is derived from an EMBL/GenBank/DDBJ whole genome shotgun (WGS) entry which is preliminary data.</text>
</comment>
<evidence type="ECO:0000313" key="3">
    <source>
        <dbReference type="Proteomes" id="UP000596977"/>
    </source>
</evidence>
<feature type="chain" id="PRO_5037342313" description="DUF4893 domain-containing protein" evidence="1">
    <location>
        <begin position="20"/>
        <end position="211"/>
    </location>
</feature>
<evidence type="ECO:0008006" key="4">
    <source>
        <dbReference type="Google" id="ProtNLM"/>
    </source>
</evidence>
<reference evidence="2 3" key="1">
    <citation type="journal article" date="2014" name="Int. J. Syst. Evol. Microbiol.">
        <title>Complete genome sequence of Corynebacterium casei LMG S-19264T (=DSM 44701T), isolated from a smear-ripened cheese.</title>
        <authorList>
            <consortium name="US DOE Joint Genome Institute (JGI-PGF)"/>
            <person name="Walter F."/>
            <person name="Albersmeier A."/>
            <person name="Kalinowski J."/>
            <person name="Ruckert C."/>
        </authorList>
    </citation>
    <scope>NUCLEOTIDE SEQUENCE [LARGE SCALE GENOMIC DNA]</scope>
    <source>
        <strain evidence="2 3">CGMCC 1.15896</strain>
    </source>
</reference>
<gene>
    <name evidence="2" type="ORF">GCM10011499_08600</name>
</gene>
<dbReference type="Pfam" id="PF16233">
    <property type="entry name" value="DUF4893"/>
    <property type="match status" value="1"/>
</dbReference>
<proteinExistence type="predicted"/>
<sequence>MRLVSALLAGLLLISPLPAQDEAASAHSPYYEILIEAVYPEDRVALMGWEARLRKHLDQLSEETDDPASLDAIAEIETLIDMPRIDFAEDREVIGDWRVRSLQADGLGAYAYQFFPARIYQEAQALVFDKNSGSQRHRGFMARAGSDVMLFAGALYYAYQEPRLYSAHMEPGTDPDRAYDEIAALYKIGDAHYLMVFAPKGERFRFYEMRR</sequence>
<dbReference type="EMBL" id="BMKB01000001">
    <property type="protein sequence ID" value="GGA41273.1"/>
    <property type="molecule type" value="Genomic_DNA"/>
</dbReference>
<organism evidence="2 3">
    <name type="scientific">Pelagibacterium lentulum</name>
    <dbReference type="NCBI Taxonomy" id="2029865"/>
    <lineage>
        <taxon>Bacteria</taxon>
        <taxon>Pseudomonadati</taxon>
        <taxon>Pseudomonadota</taxon>
        <taxon>Alphaproteobacteria</taxon>
        <taxon>Hyphomicrobiales</taxon>
        <taxon>Devosiaceae</taxon>
        <taxon>Pelagibacterium</taxon>
    </lineage>
</organism>
<feature type="signal peptide" evidence="1">
    <location>
        <begin position="1"/>
        <end position="19"/>
    </location>
</feature>
<dbReference type="InterPro" id="IPR032609">
    <property type="entry name" value="DUF4893"/>
</dbReference>
<evidence type="ECO:0000313" key="2">
    <source>
        <dbReference type="EMBL" id="GGA41273.1"/>
    </source>
</evidence>
<name>A0A916VVB7_9HYPH</name>
<dbReference type="AlphaFoldDB" id="A0A916VVB7"/>
<accession>A0A916VVB7</accession>